<feature type="signal peptide" evidence="1">
    <location>
        <begin position="1"/>
        <end position="20"/>
    </location>
</feature>
<dbReference type="EMBL" id="CP020919">
    <property type="protein sequence ID" value="AWG25618.1"/>
    <property type="molecule type" value="Genomic_DNA"/>
</dbReference>
<reference evidence="2 3" key="1">
    <citation type="submission" date="2017-04" db="EMBL/GenBank/DDBJ databases">
        <title>Complete genome sequence of Flavobacterium kingsejong AJ004.</title>
        <authorList>
            <person name="Lee P.C."/>
        </authorList>
    </citation>
    <scope>NUCLEOTIDE SEQUENCE [LARGE SCALE GENOMIC DNA]</scope>
    <source>
        <strain evidence="2 3">AJ004</strain>
    </source>
</reference>
<evidence type="ECO:0000313" key="3">
    <source>
        <dbReference type="Proteomes" id="UP000244677"/>
    </source>
</evidence>
<gene>
    <name evidence="2" type="ORF">FK004_10440</name>
</gene>
<organism evidence="2 3">
    <name type="scientific">Flavobacterium kingsejongi</name>
    <dbReference type="NCBI Taxonomy" id="1678728"/>
    <lineage>
        <taxon>Bacteria</taxon>
        <taxon>Pseudomonadati</taxon>
        <taxon>Bacteroidota</taxon>
        <taxon>Flavobacteriia</taxon>
        <taxon>Flavobacteriales</taxon>
        <taxon>Flavobacteriaceae</taxon>
        <taxon>Flavobacterium</taxon>
    </lineage>
</organism>
<name>A0A2S1LPI6_9FLAO</name>
<proteinExistence type="predicted"/>
<dbReference type="PROSITE" id="PS51257">
    <property type="entry name" value="PROKAR_LIPOPROTEIN"/>
    <property type="match status" value="1"/>
</dbReference>
<dbReference type="RefSeq" id="WP_108737193.1">
    <property type="nucleotide sequence ID" value="NZ_CP020919.1"/>
</dbReference>
<dbReference type="AlphaFoldDB" id="A0A2S1LPI6"/>
<keyword evidence="1" id="KW-0732">Signal</keyword>
<feature type="chain" id="PRO_5015626837" evidence="1">
    <location>
        <begin position="21"/>
        <end position="173"/>
    </location>
</feature>
<dbReference type="Proteomes" id="UP000244677">
    <property type="component" value="Chromosome"/>
</dbReference>
<protein>
    <submittedName>
        <fullName evidence="2">Uncharacterized protein</fullName>
    </submittedName>
</protein>
<evidence type="ECO:0000256" key="1">
    <source>
        <dbReference type="SAM" id="SignalP"/>
    </source>
</evidence>
<dbReference type="KEGG" id="fki:FK004_10440"/>
<accession>A0A2S1LPI6</accession>
<evidence type="ECO:0000313" key="2">
    <source>
        <dbReference type="EMBL" id="AWG25618.1"/>
    </source>
</evidence>
<sequence length="173" mass="19587">MKKLLSILSLIGFITFTSCNDDDTANQVDRDTIAEVFEINQNTTFTAANNYRINYSLNPVIYNSDMIMIYRLAGTSGTLDIWEQLPQTYNFTDGELSYTFDFTVQDINLYLFFDGNVLTPAFTDNQVFRVVIIPGYLSNKGGAAPVDFSDYNAVVKYYNINQQNIKSLTPGKK</sequence>
<dbReference type="OrthoDB" id="1524444at2"/>
<keyword evidence="3" id="KW-1185">Reference proteome</keyword>